<dbReference type="EMBL" id="JAEACU010000005">
    <property type="protein sequence ID" value="KAH7529013.1"/>
    <property type="molecule type" value="Genomic_DNA"/>
</dbReference>
<evidence type="ECO:0000256" key="1">
    <source>
        <dbReference type="SAM" id="Coils"/>
    </source>
</evidence>
<name>A0A978VF74_ZIZJJ</name>
<comment type="caution">
    <text evidence="2">The sequence shown here is derived from an EMBL/GenBank/DDBJ whole genome shotgun (WGS) entry which is preliminary data.</text>
</comment>
<keyword evidence="1" id="KW-0175">Coiled coil</keyword>
<reference evidence="2" key="1">
    <citation type="journal article" date="2021" name="Front. Plant Sci.">
        <title>Chromosome-Scale Genome Assembly for Chinese Sour Jujube and Insights Into Its Genome Evolution and Domestication Signature.</title>
        <authorList>
            <person name="Shen L.-Y."/>
            <person name="Luo H."/>
            <person name="Wang X.-L."/>
            <person name="Wang X.-M."/>
            <person name="Qiu X.-J."/>
            <person name="Liu H."/>
            <person name="Zhou S.-S."/>
            <person name="Jia K.-H."/>
            <person name="Nie S."/>
            <person name="Bao Y.-T."/>
            <person name="Zhang R.-G."/>
            <person name="Yun Q.-Z."/>
            <person name="Chai Y.-H."/>
            <person name="Lu J.-Y."/>
            <person name="Li Y."/>
            <person name="Zhao S.-W."/>
            <person name="Mao J.-F."/>
            <person name="Jia S.-G."/>
            <person name="Mao Y.-M."/>
        </authorList>
    </citation>
    <scope>NUCLEOTIDE SEQUENCE</scope>
    <source>
        <strain evidence="2">AT0</strain>
        <tissue evidence="2">Leaf</tissue>
    </source>
</reference>
<sequence length="86" mass="10040">MKDKTNKIDLMLRIEHFLIQSCNRKIEIAVASLQIASETAKMGIEKEDSNQLLVSPEKDDEMEILKEELEAANRQLKKRNWKSRII</sequence>
<dbReference type="Proteomes" id="UP000813462">
    <property type="component" value="Unassembled WGS sequence"/>
</dbReference>
<organism evidence="2 3">
    <name type="scientific">Ziziphus jujuba var. spinosa</name>
    <dbReference type="NCBI Taxonomy" id="714518"/>
    <lineage>
        <taxon>Eukaryota</taxon>
        <taxon>Viridiplantae</taxon>
        <taxon>Streptophyta</taxon>
        <taxon>Embryophyta</taxon>
        <taxon>Tracheophyta</taxon>
        <taxon>Spermatophyta</taxon>
        <taxon>Magnoliopsida</taxon>
        <taxon>eudicotyledons</taxon>
        <taxon>Gunneridae</taxon>
        <taxon>Pentapetalae</taxon>
        <taxon>rosids</taxon>
        <taxon>fabids</taxon>
        <taxon>Rosales</taxon>
        <taxon>Rhamnaceae</taxon>
        <taxon>Paliureae</taxon>
        <taxon>Ziziphus</taxon>
    </lineage>
</organism>
<evidence type="ECO:0000313" key="2">
    <source>
        <dbReference type="EMBL" id="KAH7529013.1"/>
    </source>
</evidence>
<feature type="coiled-coil region" evidence="1">
    <location>
        <begin position="55"/>
        <end position="82"/>
    </location>
</feature>
<accession>A0A978VF74</accession>
<evidence type="ECO:0000313" key="3">
    <source>
        <dbReference type="Proteomes" id="UP000813462"/>
    </source>
</evidence>
<proteinExistence type="predicted"/>
<protein>
    <submittedName>
        <fullName evidence="2">Uncharacterized protein</fullName>
    </submittedName>
</protein>
<dbReference type="AlphaFoldDB" id="A0A978VF74"/>
<gene>
    <name evidence="2" type="ORF">FEM48_Zijuj05G0138600</name>
</gene>